<keyword evidence="5" id="KW-1185">Reference proteome</keyword>
<dbReference type="AlphaFoldDB" id="A0A5C8HV07"/>
<dbReference type="GO" id="GO:0042806">
    <property type="term" value="F:fucose binding"/>
    <property type="evidence" value="ECO:0007669"/>
    <property type="project" value="TreeGrafter"/>
</dbReference>
<evidence type="ECO:0000313" key="5">
    <source>
        <dbReference type="Proteomes" id="UP000321034"/>
    </source>
</evidence>
<accession>A0A5C8HV07</accession>
<dbReference type="EMBL" id="VRSV01000002">
    <property type="protein sequence ID" value="TXK09728.1"/>
    <property type="molecule type" value="Genomic_DNA"/>
</dbReference>
<name>A0A5C8HV07_9MICO</name>
<gene>
    <name evidence="4" type="ORF">FVP77_12575</name>
</gene>
<dbReference type="PANTHER" id="PTHR31690">
    <property type="entry name" value="FUCOSE MUTAROTASE"/>
    <property type="match status" value="1"/>
</dbReference>
<dbReference type="SUPFAM" id="SSF102546">
    <property type="entry name" value="RbsD-like"/>
    <property type="match status" value="1"/>
</dbReference>
<evidence type="ECO:0000256" key="1">
    <source>
        <dbReference type="ARBA" id="ARBA00000223"/>
    </source>
</evidence>
<dbReference type="Proteomes" id="UP000321034">
    <property type="component" value="Unassembled WGS sequence"/>
</dbReference>
<dbReference type="GO" id="GO:0062193">
    <property type="term" value="F:D-ribose pyranase activity"/>
    <property type="evidence" value="ECO:0007669"/>
    <property type="project" value="UniProtKB-EC"/>
</dbReference>
<evidence type="ECO:0000256" key="3">
    <source>
        <dbReference type="ARBA" id="ARBA00036324"/>
    </source>
</evidence>
<dbReference type="Pfam" id="PF05025">
    <property type="entry name" value="RbsD_FucU"/>
    <property type="match status" value="1"/>
</dbReference>
<organism evidence="4 5">
    <name type="scientific">Microbacterium hatanonis</name>
    <dbReference type="NCBI Taxonomy" id="404366"/>
    <lineage>
        <taxon>Bacteria</taxon>
        <taxon>Bacillati</taxon>
        <taxon>Actinomycetota</taxon>
        <taxon>Actinomycetes</taxon>
        <taxon>Micrococcales</taxon>
        <taxon>Microbacteriaceae</taxon>
        <taxon>Microbacterium</taxon>
    </lineage>
</organism>
<protein>
    <submittedName>
        <fullName evidence="4">RbsD or FucU transport</fullName>
    </submittedName>
</protein>
<dbReference type="RefSeq" id="WP_147894930.1">
    <property type="nucleotide sequence ID" value="NZ_BAAANR010000001.1"/>
</dbReference>
<dbReference type="InterPro" id="IPR023750">
    <property type="entry name" value="RbsD-like_sf"/>
</dbReference>
<proteinExistence type="predicted"/>
<evidence type="ECO:0000313" key="4">
    <source>
        <dbReference type="EMBL" id="TXK09728.1"/>
    </source>
</evidence>
<comment type="catalytic activity">
    <reaction evidence="1">
        <text>beta-D-ribopyranose = beta-D-ribofuranose</text>
        <dbReference type="Rhea" id="RHEA:25432"/>
        <dbReference type="ChEBI" id="CHEBI:27476"/>
        <dbReference type="ChEBI" id="CHEBI:47002"/>
        <dbReference type="EC" id="5.4.99.62"/>
    </reaction>
</comment>
<dbReference type="GO" id="GO:0006004">
    <property type="term" value="P:fucose metabolic process"/>
    <property type="evidence" value="ECO:0007669"/>
    <property type="project" value="TreeGrafter"/>
</dbReference>
<dbReference type="OrthoDB" id="9805009at2"/>
<dbReference type="Gene3D" id="3.40.1650.10">
    <property type="entry name" value="RbsD-like domain"/>
    <property type="match status" value="1"/>
</dbReference>
<dbReference type="InterPro" id="IPR007721">
    <property type="entry name" value="RbsD_FucU"/>
</dbReference>
<sequence length="135" mass="14607">MLTTPLLHPQLLEAIASLGHGSRILIADGNYPFRTAVGPNARIVYLNLAPGMFSVDQVLSVLTQSVPFESVVMMDAPIEAPVQDQVLDILDDGIMVERVERSDFYELARGADTGLLIATGEQRVYANVLLTIGVV</sequence>
<reference evidence="4 5" key="1">
    <citation type="submission" date="2019-08" db="EMBL/GenBank/DDBJ databases">
        <authorList>
            <person name="Dong K."/>
        </authorList>
    </citation>
    <scope>NUCLEOTIDE SEQUENCE [LARGE SCALE GENOMIC DNA]</scope>
    <source>
        <strain evidence="4 5">JCM14558</strain>
    </source>
</reference>
<dbReference type="PANTHER" id="PTHR31690:SF4">
    <property type="entry name" value="FUCOSE MUTAROTASE"/>
    <property type="match status" value="1"/>
</dbReference>
<dbReference type="InterPro" id="IPR050443">
    <property type="entry name" value="RbsD/FucU_mutarotase"/>
</dbReference>
<dbReference type="GO" id="GO:0036373">
    <property type="term" value="F:L-fucose mutarotase activity"/>
    <property type="evidence" value="ECO:0007669"/>
    <property type="project" value="UniProtKB-EC"/>
</dbReference>
<keyword evidence="2" id="KW-0413">Isomerase</keyword>
<comment type="caution">
    <text evidence="4">The sequence shown here is derived from an EMBL/GenBank/DDBJ whole genome shotgun (WGS) entry which is preliminary data.</text>
</comment>
<comment type="catalytic activity">
    <reaction evidence="3">
        <text>alpha-L-fucose = beta-L-fucose</text>
        <dbReference type="Rhea" id="RHEA:25580"/>
        <dbReference type="ChEBI" id="CHEBI:42548"/>
        <dbReference type="ChEBI" id="CHEBI:42589"/>
        <dbReference type="EC" id="5.1.3.29"/>
    </reaction>
</comment>
<evidence type="ECO:0000256" key="2">
    <source>
        <dbReference type="ARBA" id="ARBA00023235"/>
    </source>
</evidence>